<organism evidence="2 3">
    <name type="scientific">Trematosphaeria pertusa</name>
    <dbReference type="NCBI Taxonomy" id="390896"/>
    <lineage>
        <taxon>Eukaryota</taxon>
        <taxon>Fungi</taxon>
        <taxon>Dikarya</taxon>
        <taxon>Ascomycota</taxon>
        <taxon>Pezizomycotina</taxon>
        <taxon>Dothideomycetes</taxon>
        <taxon>Pleosporomycetidae</taxon>
        <taxon>Pleosporales</taxon>
        <taxon>Massarineae</taxon>
        <taxon>Trematosphaeriaceae</taxon>
        <taxon>Trematosphaeria</taxon>
    </lineage>
</organism>
<feature type="domain" description="Protein kinase" evidence="1">
    <location>
        <begin position="163"/>
        <end position="496"/>
    </location>
</feature>
<accession>A0A6A6HVP0</accession>
<dbReference type="SUPFAM" id="SSF56112">
    <property type="entry name" value="Protein kinase-like (PK-like)"/>
    <property type="match status" value="1"/>
</dbReference>
<name>A0A6A6HVP0_9PLEO</name>
<evidence type="ECO:0000259" key="1">
    <source>
        <dbReference type="PROSITE" id="PS50011"/>
    </source>
</evidence>
<dbReference type="PROSITE" id="PS50011">
    <property type="entry name" value="PROTEIN_KINASE_DOM"/>
    <property type="match status" value="1"/>
</dbReference>
<dbReference type="OrthoDB" id="1911848at2759"/>
<sequence>MAAALVGLIGLGLAAPGVINVFLQAGNYVAGRLEENKKAKEFATNLRTFYIADEVDVLRLHMKSAHAIVTDPRTEPFEKTRLNNHFEEIKSLLQSINEFTNVVLSTEWDLRFKRRSALAELRKSTARCKDCIENFRDRVRALRDIHYSESDLLLRPLDFNWVLSEADPITLSASALVRLGRTTREIRGTPPMSRRFFYETIPYTKSTKLAIQQNLEVVVQKLAMGGSGVLPLLGFRDDDAEEQFQIIFVLPQREAYPSTLSSLIREIEVVPSLNVRVNICVQLAEAALYLHSVGLVHKGIRPDNIAVLPNENGDIFDADDKVVVFLFGFDVSRPIDQYNTAHAGELLWQRRIYQHPQRQKRVADADYNMGHDIYSLGACALEILRWSSFVRLQINRYGEEEYTLSPEFLTIYRKFKEGAGESRDRESSDMAIVMSDPKRVQRILTTCCKNEVSRLAGRKLANIVSDCLKMVDVEAELGAEGLFKAEDPTNVGTQFVDRVLVQFREVANAI</sequence>
<dbReference type="PANTHER" id="PTHR37542">
    <property type="entry name" value="HELO DOMAIN-CONTAINING PROTEIN-RELATED"/>
    <property type="match status" value="1"/>
</dbReference>
<evidence type="ECO:0000313" key="2">
    <source>
        <dbReference type="EMBL" id="KAF2242254.1"/>
    </source>
</evidence>
<dbReference type="GO" id="GO:0005524">
    <property type="term" value="F:ATP binding"/>
    <property type="evidence" value="ECO:0007669"/>
    <property type="project" value="InterPro"/>
</dbReference>
<dbReference type="InterPro" id="IPR000719">
    <property type="entry name" value="Prot_kinase_dom"/>
</dbReference>
<evidence type="ECO:0000313" key="3">
    <source>
        <dbReference type="Proteomes" id="UP000800094"/>
    </source>
</evidence>
<dbReference type="Gene3D" id="1.10.510.10">
    <property type="entry name" value="Transferase(Phosphotransferase) domain 1"/>
    <property type="match status" value="1"/>
</dbReference>
<reference evidence="2" key="1">
    <citation type="journal article" date="2020" name="Stud. Mycol.">
        <title>101 Dothideomycetes genomes: a test case for predicting lifestyles and emergence of pathogens.</title>
        <authorList>
            <person name="Haridas S."/>
            <person name="Albert R."/>
            <person name="Binder M."/>
            <person name="Bloem J."/>
            <person name="Labutti K."/>
            <person name="Salamov A."/>
            <person name="Andreopoulos B."/>
            <person name="Baker S."/>
            <person name="Barry K."/>
            <person name="Bills G."/>
            <person name="Bluhm B."/>
            <person name="Cannon C."/>
            <person name="Castanera R."/>
            <person name="Culley D."/>
            <person name="Daum C."/>
            <person name="Ezra D."/>
            <person name="Gonzalez J."/>
            <person name="Henrissat B."/>
            <person name="Kuo A."/>
            <person name="Liang C."/>
            <person name="Lipzen A."/>
            <person name="Lutzoni F."/>
            <person name="Magnuson J."/>
            <person name="Mondo S."/>
            <person name="Nolan M."/>
            <person name="Ohm R."/>
            <person name="Pangilinan J."/>
            <person name="Park H.-J."/>
            <person name="Ramirez L."/>
            <person name="Alfaro M."/>
            <person name="Sun H."/>
            <person name="Tritt A."/>
            <person name="Yoshinaga Y."/>
            <person name="Zwiers L.-H."/>
            <person name="Turgeon B."/>
            <person name="Goodwin S."/>
            <person name="Spatafora J."/>
            <person name="Crous P."/>
            <person name="Grigoriev I."/>
        </authorList>
    </citation>
    <scope>NUCLEOTIDE SEQUENCE</scope>
    <source>
        <strain evidence="2">CBS 122368</strain>
    </source>
</reference>
<dbReference type="SMART" id="SM00220">
    <property type="entry name" value="S_TKc"/>
    <property type="match status" value="1"/>
</dbReference>
<dbReference type="GeneID" id="54573411"/>
<dbReference type="EMBL" id="ML987208">
    <property type="protein sequence ID" value="KAF2242254.1"/>
    <property type="molecule type" value="Genomic_DNA"/>
</dbReference>
<dbReference type="Proteomes" id="UP000800094">
    <property type="component" value="Unassembled WGS sequence"/>
</dbReference>
<dbReference type="RefSeq" id="XP_033677258.1">
    <property type="nucleotide sequence ID" value="XM_033820081.1"/>
</dbReference>
<gene>
    <name evidence="2" type="ORF">BU26DRAFT_157549</name>
</gene>
<protein>
    <recommendedName>
        <fullName evidence="1">Protein kinase domain-containing protein</fullName>
    </recommendedName>
</protein>
<dbReference type="GO" id="GO:0004672">
    <property type="term" value="F:protein kinase activity"/>
    <property type="evidence" value="ECO:0007669"/>
    <property type="project" value="InterPro"/>
</dbReference>
<keyword evidence="3" id="KW-1185">Reference proteome</keyword>
<dbReference type="InterPro" id="IPR011009">
    <property type="entry name" value="Kinase-like_dom_sf"/>
</dbReference>
<proteinExistence type="predicted"/>
<dbReference type="PANTHER" id="PTHR37542:SF3">
    <property type="entry name" value="PRION-INHIBITION AND PROPAGATION HELO DOMAIN-CONTAINING PROTEIN"/>
    <property type="match status" value="1"/>
</dbReference>
<dbReference type="AlphaFoldDB" id="A0A6A6HVP0"/>